<dbReference type="Proteomes" id="UP000823892">
    <property type="component" value="Unassembled WGS sequence"/>
</dbReference>
<feature type="domain" description="ABC transmembrane type-1" evidence="8">
    <location>
        <begin position="84"/>
        <end position="275"/>
    </location>
</feature>
<keyword evidence="3" id="KW-1003">Cell membrane</keyword>
<dbReference type="PROSITE" id="PS50928">
    <property type="entry name" value="ABC_TM1"/>
    <property type="match status" value="1"/>
</dbReference>
<gene>
    <name evidence="9" type="ORF">H9914_01735</name>
</gene>
<accession>A0A9D2QTK0</accession>
<comment type="similarity">
    <text evidence="7">Belongs to the binding-protein-dependent transport system permease family.</text>
</comment>
<dbReference type="Gene3D" id="1.10.3720.10">
    <property type="entry name" value="MetI-like"/>
    <property type="match status" value="1"/>
</dbReference>
<dbReference type="SUPFAM" id="SSF161098">
    <property type="entry name" value="MetI-like"/>
    <property type="match status" value="1"/>
</dbReference>
<evidence type="ECO:0000256" key="5">
    <source>
        <dbReference type="ARBA" id="ARBA00022989"/>
    </source>
</evidence>
<dbReference type="CDD" id="cd06261">
    <property type="entry name" value="TM_PBP2"/>
    <property type="match status" value="1"/>
</dbReference>
<keyword evidence="6 7" id="KW-0472">Membrane</keyword>
<evidence type="ECO:0000259" key="8">
    <source>
        <dbReference type="PROSITE" id="PS50928"/>
    </source>
</evidence>
<reference evidence="9" key="1">
    <citation type="journal article" date="2021" name="PeerJ">
        <title>Extensive microbial diversity within the chicken gut microbiome revealed by metagenomics and culture.</title>
        <authorList>
            <person name="Gilroy R."/>
            <person name="Ravi A."/>
            <person name="Getino M."/>
            <person name="Pursley I."/>
            <person name="Horton D.L."/>
            <person name="Alikhan N.F."/>
            <person name="Baker D."/>
            <person name="Gharbi K."/>
            <person name="Hall N."/>
            <person name="Watson M."/>
            <person name="Adriaenssens E.M."/>
            <person name="Foster-Nyarko E."/>
            <person name="Jarju S."/>
            <person name="Secka A."/>
            <person name="Antonio M."/>
            <person name="Oren A."/>
            <person name="Chaudhuri R.R."/>
            <person name="La Ragione R."/>
            <person name="Hildebrand F."/>
            <person name="Pallen M.J."/>
        </authorList>
    </citation>
    <scope>NUCLEOTIDE SEQUENCE</scope>
    <source>
        <strain evidence="9">ChiBcec6-4105</strain>
    </source>
</reference>
<dbReference type="InterPro" id="IPR035906">
    <property type="entry name" value="MetI-like_sf"/>
</dbReference>
<comment type="subcellular location">
    <subcellularLocation>
        <location evidence="1 7">Cell membrane</location>
        <topology evidence="1 7">Multi-pass membrane protein</topology>
    </subcellularLocation>
</comment>
<dbReference type="PANTHER" id="PTHR32243:SF18">
    <property type="entry name" value="INNER MEMBRANE ABC TRANSPORTER PERMEASE PROTEIN YCJP"/>
    <property type="match status" value="1"/>
</dbReference>
<dbReference type="InterPro" id="IPR000515">
    <property type="entry name" value="MetI-like"/>
</dbReference>
<dbReference type="GO" id="GO:0005886">
    <property type="term" value="C:plasma membrane"/>
    <property type="evidence" value="ECO:0007669"/>
    <property type="project" value="UniProtKB-SubCell"/>
</dbReference>
<evidence type="ECO:0000256" key="1">
    <source>
        <dbReference type="ARBA" id="ARBA00004651"/>
    </source>
</evidence>
<name>A0A9D2QTK0_9FIRM</name>
<feature type="transmembrane region" description="Helical" evidence="7">
    <location>
        <begin position="153"/>
        <end position="175"/>
    </location>
</feature>
<keyword evidence="5 7" id="KW-1133">Transmembrane helix</keyword>
<dbReference type="InterPro" id="IPR050901">
    <property type="entry name" value="BP-dep_ABC_trans_perm"/>
</dbReference>
<reference evidence="9" key="2">
    <citation type="submission" date="2021-04" db="EMBL/GenBank/DDBJ databases">
        <authorList>
            <person name="Gilroy R."/>
        </authorList>
    </citation>
    <scope>NUCLEOTIDE SEQUENCE</scope>
    <source>
        <strain evidence="9">ChiBcec6-4105</strain>
    </source>
</reference>
<feature type="transmembrane region" description="Helical" evidence="7">
    <location>
        <begin position="21"/>
        <end position="44"/>
    </location>
</feature>
<evidence type="ECO:0000313" key="9">
    <source>
        <dbReference type="EMBL" id="HJD27711.1"/>
    </source>
</evidence>
<proteinExistence type="inferred from homology"/>
<keyword evidence="2 7" id="KW-0813">Transport</keyword>
<evidence type="ECO:0000313" key="10">
    <source>
        <dbReference type="Proteomes" id="UP000823892"/>
    </source>
</evidence>
<feature type="transmembrane region" description="Helical" evidence="7">
    <location>
        <begin position="88"/>
        <end position="108"/>
    </location>
</feature>
<dbReference type="Pfam" id="PF00528">
    <property type="entry name" value="BPD_transp_1"/>
    <property type="match status" value="1"/>
</dbReference>
<dbReference type="GO" id="GO:0055085">
    <property type="term" value="P:transmembrane transport"/>
    <property type="evidence" value="ECO:0007669"/>
    <property type="project" value="InterPro"/>
</dbReference>
<feature type="transmembrane region" description="Helical" evidence="7">
    <location>
        <begin position="257"/>
        <end position="275"/>
    </location>
</feature>
<dbReference type="PANTHER" id="PTHR32243">
    <property type="entry name" value="MALTOSE TRANSPORT SYSTEM PERMEASE-RELATED"/>
    <property type="match status" value="1"/>
</dbReference>
<evidence type="ECO:0000256" key="7">
    <source>
        <dbReference type="RuleBase" id="RU363032"/>
    </source>
</evidence>
<protein>
    <submittedName>
        <fullName evidence="9">Carbohydrate ABC transporter permease</fullName>
    </submittedName>
</protein>
<feature type="transmembrane region" description="Helical" evidence="7">
    <location>
        <begin position="196"/>
        <end position="218"/>
    </location>
</feature>
<evidence type="ECO:0000256" key="4">
    <source>
        <dbReference type="ARBA" id="ARBA00022692"/>
    </source>
</evidence>
<dbReference type="EMBL" id="DWUY01000038">
    <property type="protein sequence ID" value="HJD27711.1"/>
    <property type="molecule type" value="Genomic_DNA"/>
</dbReference>
<feature type="transmembrane region" description="Helical" evidence="7">
    <location>
        <begin position="120"/>
        <end position="141"/>
    </location>
</feature>
<sequence length="290" mass="32636">MSNENVRPAKKHYLQTKEGRRNVINCVIAVLIAIFFLFPIYWLIQMSFKTDMESFGKIVTYYPHEFTVDPWLQNLQDADFLTSLRNSVLIAFCAMLISLVFGVPAAYGMGRYQVKGTKSFMLTFLVTQMLPASVMLTPMYLTFSKLHLLGTYWAPAIAVASGSVPFIVVTLRPYFKSIPVSLDEAARIDGCGVFRSFFKIMIPTIKTGIITVVVISFLNGWNDLIYSMTFNVDANMRPLTANIRKFQSKYGTKWNCIMAYGAILVIPVILAFIFLQKYIVGGLTAGAVKE</sequence>
<organism evidence="9 10">
    <name type="scientific">Candidatus Blautia avicola</name>
    <dbReference type="NCBI Taxonomy" id="2838483"/>
    <lineage>
        <taxon>Bacteria</taxon>
        <taxon>Bacillati</taxon>
        <taxon>Bacillota</taxon>
        <taxon>Clostridia</taxon>
        <taxon>Lachnospirales</taxon>
        <taxon>Lachnospiraceae</taxon>
        <taxon>Blautia</taxon>
    </lineage>
</organism>
<keyword evidence="4 7" id="KW-0812">Transmembrane</keyword>
<evidence type="ECO:0000256" key="6">
    <source>
        <dbReference type="ARBA" id="ARBA00023136"/>
    </source>
</evidence>
<comment type="caution">
    <text evidence="9">The sequence shown here is derived from an EMBL/GenBank/DDBJ whole genome shotgun (WGS) entry which is preliminary data.</text>
</comment>
<evidence type="ECO:0000256" key="3">
    <source>
        <dbReference type="ARBA" id="ARBA00022475"/>
    </source>
</evidence>
<evidence type="ECO:0000256" key="2">
    <source>
        <dbReference type="ARBA" id="ARBA00022448"/>
    </source>
</evidence>
<dbReference type="AlphaFoldDB" id="A0A9D2QTK0"/>